<reference evidence="1 2" key="1">
    <citation type="submission" date="2020-08" db="EMBL/GenBank/DDBJ databases">
        <title>Genomic Encyclopedia of Type Strains, Phase IV (KMG-IV): sequencing the most valuable type-strain genomes for metagenomic binning, comparative biology and taxonomic classification.</title>
        <authorList>
            <person name="Goeker M."/>
        </authorList>
    </citation>
    <scope>NUCLEOTIDE SEQUENCE [LARGE SCALE GENOMIC DNA]</scope>
    <source>
        <strain evidence="1 2">DSM 18233</strain>
    </source>
</reference>
<sequence length="131" mass="12249">MQSLNEFEVQLVSGGDGYGTDGGYGYGGVGTTGGFGGGGMYGNGQGTQAVGGSGGGTGATPGYQQSSLQTGYGYPASGINLNGKATPSELAGIVGLVISAGGFALTGGASTVANALSIGVGLTGAALVKSK</sequence>
<protein>
    <submittedName>
        <fullName evidence="1">Uncharacterized protein</fullName>
    </submittedName>
</protein>
<accession>A0A840RA46</accession>
<name>A0A840RA46_9NEIS</name>
<dbReference type="RefSeq" id="WP_184096606.1">
    <property type="nucleotide sequence ID" value="NZ_JACHHN010000001.1"/>
</dbReference>
<gene>
    <name evidence="1" type="ORF">HNQ50_000184</name>
</gene>
<organism evidence="1 2">
    <name type="scientific">Silvimonas terrae</name>
    <dbReference type="NCBI Taxonomy" id="300266"/>
    <lineage>
        <taxon>Bacteria</taxon>
        <taxon>Pseudomonadati</taxon>
        <taxon>Pseudomonadota</taxon>
        <taxon>Betaproteobacteria</taxon>
        <taxon>Neisseriales</taxon>
        <taxon>Chitinibacteraceae</taxon>
        <taxon>Silvimonas</taxon>
    </lineage>
</organism>
<keyword evidence="2" id="KW-1185">Reference proteome</keyword>
<comment type="caution">
    <text evidence="1">The sequence shown here is derived from an EMBL/GenBank/DDBJ whole genome shotgun (WGS) entry which is preliminary data.</text>
</comment>
<evidence type="ECO:0000313" key="1">
    <source>
        <dbReference type="EMBL" id="MBB5189474.1"/>
    </source>
</evidence>
<proteinExistence type="predicted"/>
<dbReference type="AlphaFoldDB" id="A0A840RA46"/>
<evidence type="ECO:0000313" key="2">
    <source>
        <dbReference type="Proteomes" id="UP000543030"/>
    </source>
</evidence>
<dbReference type="EMBL" id="JACHHN010000001">
    <property type="protein sequence ID" value="MBB5189474.1"/>
    <property type="molecule type" value="Genomic_DNA"/>
</dbReference>
<dbReference type="Proteomes" id="UP000543030">
    <property type="component" value="Unassembled WGS sequence"/>
</dbReference>